<comment type="caution">
    <text evidence="1">The sequence shown here is derived from an EMBL/GenBank/DDBJ whole genome shotgun (WGS) entry which is preliminary data.</text>
</comment>
<dbReference type="PANTHER" id="PTHR47594">
    <property type="entry name" value="PPR CONTAINING PLANT-LIKE PROTEIN"/>
    <property type="match status" value="1"/>
</dbReference>
<dbReference type="Gene3D" id="1.25.40.10">
    <property type="entry name" value="Tetratricopeptide repeat domain"/>
    <property type="match status" value="1"/>
</dbReference>
<proteinExistence type="predicted"/>
<gene>
    <name evidence="1" type="ORF">G4B88_022738</name>
</gene>
<protein>
    <submittedName>
        <fullName evidence="1">Uncharacterized protein</fullName>
    </submittedName>
</protein>
<dbReference type="PANTHER" id="PTHR47594:SF3">
    <property type="entry name" value="PROTEIN THYLAKOID ASSEMBLY 8, CHLOROPLASTIC"/>
    <property type="match status" value="1"/>
</dbReference>
<evidence type="ECO:0000313" key="2">
    <source>
        <dbReference type="Proteomes" id="UP000583929"/>
    </source>
</evidence>
<accession>A0A7J6HXC2</accession>
<reference evidence="1 2" key="1">
    <citation type="journal article" date="2020" name="bioRxiv">
        <title>Sequence and annotation of 42 cannabis genomes reveals extensive copy number variation in cannabinoid synthesis and pathogen resistance genes.</title>
        <authorList>
            <person name="Mckernan K.J."/>
            <person name="Helbert Y."/>
            <person name="Kane L.T."/>
            <person name="Ebling H."/>
            <person name="Zhang L."/>
            <person name="Liu B."/>
            <person name="Eaton Z."/>
            <person name="Mclaughlin S."/>
            <person name="Kingan S."/>
            <person name="Baybayan P."/>
            <person name="Concepcion G."/>
            <person name="Jordan M."/>
            <person name="Riva A."/>
            <person name="Barbazuk W."/>
            <person name="Harkins T."/>
        </authorList>
    </citation>
    <scope>NUCLEOTIDE SEQUENCE [LARGE SCALE GENOMIC DNA]</scope>
    <source>
        <strain evidence="2">cv. Jamaican Lion 4</strain>
        <tissue evidence="1">Leaf</tissue>
    </source>
</reference>
<dbReference type="AlphaFoldDB" id="A0A7J6HXC2"/>
<sequence>MATSLHSNRTSFLQIFLAKPKPNNKNTPFSTYVPIRCGPRSNRGPLVKGRVLSIEAIQAVQTLKRYQRSDPTNLQTTVSKTLSRLIKADLIATLNELLRQDQCVLALQAFSTIRSEYQPELSLYAAMVKALSRNGMAEDIDRLIVDLEEAGGGVRWDDKGVITLVRAVIGSGSRESTVRIYGMLKKSGLLGSKDGEYMVGSLSKGLRRFGEVALADEIDREFGRFYKGNVVKLTV</sequence>
<dbReference type="Proteomes" id="UP000583929">
    <property type="component" value="Unassembled WGS sequence"/>
</dbReference>
<dbReference type="EMBL" id="JAATIQ010000021">
    <property type="protein sequence ID" value="KAF4399655.1"/>
    <property type="molecule type" value="Genomic_DNA"/>
</dbReference>
<name>A0A7J6HXC2_CANSA</name>
<evidence type="ECO:0000313" key="1">
    <source>
        <dbReference type="EMBL" id="KAF4399655.1"/>
    </source>
</evidence>
<keyword evidence="2" id="KW-1185">Reference proteome</keyword>
<dbReference type="GO" id="GO:0000373">
    <property type="term" value="P:Group II intron splicing"/>
    <property type="evidence" value="ECO:0007669"/>
    <property type="project" value="InterPro"/>
</dbReference>
<dbReference type="InterPro" id="IPR011990">
    <property type="entry name" value="TPR-like_helical_dom_sf"/>
</dbReference>
<dbReference type="GO" id="GO:0009658">
    <property type="term" value="P:chloroplast organization"/>
    <property type="evidence" value="ECO:0007669"/>
    <property type="project" value="InterPro"/>
</dbReference>
<dbReference type="GO" id="GO:0003723">
    <property type="term" value="F:RNA binding"/>
    <property type="evidence" value="ECO:0007669"/>
    <property type="project" value="InterPro"/>
</dbReference>
<organism evidence="1 2">
    <name type="scientific">Cannabis sativa</name>
    <name type="common">Hemp</name>
    <name type="synonym">Marijuana</name>
    <dbReference type="NCBI Taxonomy" id="3483"/>
    <lineage>
        <taxon>Eukaryota</taxon>
        <taxon>Viridiplantae</taxon>
        <taxon>Streptophyta</taxon>
        <taxon>Embryophyta</taxon>
        <taxon>Tracheophyta</taxon>
        <taxon>Spermatophyta</taxon>
        <taxon>Magnoliopsida</taxon>
        <taxon>eudicotyledons</taxon>
        <taxon>Gunneridae</taxon>
        <taxon>Pentapetalae</taxon>
        <taxon>rosids</taxon>
        <taxon>fabids</taxon>
        <taxon>Rosales</taxon>
        <taxon>Cannabaceae</taxon>
        <taxon>Cannabis</taxon>
    </lineage>
</organism>
<dbReference type="InterPro" id="IPR044190">
    <property type="entry name" value="THA8-like"/>
</dbReference>